<dbReference type="Proteomes" id="UP001488805">
    <property type="component" value="Unassembled WGS sequence"/>
</dbReference>
<dbReference type="InterPro" id="IPR040676">
    <property type="entry name" value="DUF5641"/>
</dbReference>
<evidence type="ECO:0000313" key="3">
    <source>
        <dbReference type="Proteomes" id="UP001488805"/>
    </source>
</evidence>
<proteinExistence type="predicted"/>
<accession>A0AAW1EPW7</accession>
<reference evidence="2 3" key="1">
    <citation type="journal article" date="2024" name="Genome Biol. Evol.">
        <title>Chromosome-level genome assembly of the viviparous eelpout Zoarces viviparus.</title>
        <authorList>
            <person name="Fuhrmann N."/>
            <person name="Brasseur M.V."/>
            <person name="Bakowski C.E."/>
            <person name="Podsiadlowski L."/>
            <person name="Prost S."/>
            <person name="Krehenwinkel H."/>
            <person name="Mayer C."/>
        </authorList>
    </citation>
    <scope>NUCLEOTIDE SEQUENCE [LARGE SCALE GENOMIC DNA]</scope>
    <source>
        <strain evidence="2">NO-MEL_2022_Ind0_liver</strain>
    </source>
</reference>
<dbReference type="PANTHER" id="PTHR47331">
    <property type="entry name" value="PHD-TYPE DOMAIN-CONTAINING PROTEIN"/>
    <property type="match status" value="1"/>
</dbReference>
<gene>
    <name evidence="2" type="ORF">VZT92_016812</name>
</gene>
<evidence type="ECO:0000259" key="1">
    <source>
        <dbReference type="Pfam" id="PF18701"/>
    </source>
</evidence>
<name>A0AAW1EPW7_ZOAVI</name>
<evidence type="ECO:0000313" key="2">
    <source>
        <dbReference type="EMBL" id="KAK9524417.1"/>
    </source>
</evidence>
<protein>
    <recommendedName>
        <fullName evidence="1">DUF5641 domain-containing protein</fullName>
    </recommendedName>
</protein>
<comment type="caution">
    <text evidence="2">The sequence shown here is derived from an EMBL/GenBank/DDBJ whole genome shotgun (WGS) entry which is preliminary data.</text>
</comment>
<keyword evidence="3" id="KW-1185">Reference proteome</keyword>
<sequence>MVNTHEVIFWTDSTTVLTLHQSDSRRYKVLVGTSVAEIQELTNVRAWRYMDSVNNSADDLTRGKTLFELFGKIMVVDSQLPGAQWPPGHVTEVIPGTDERVRTAVVQIKGKTFTRPVACLVTLPTIPDIDPVGPS</sequence>
<dbReference type="Pfam" id="PF18701">
    <property type="entry name" value="DUF5641"/>
    <property type="match status" value="1"/>
</dbReference>
<dbReference type="EMBL" id="JBCEZU010000145">
    <property type="protein sequence ID" value="KAK9524417.1"/>
    <property type="molecule type" value="Genomic_DNA"/>
</dbReference>
<dbReference type="AlphaFoldDB" id="A0AAW1EPW7"/>
<organism evidence="2 3">
    <name type="scientific">Zoarces viviparus</name>
    <name type="common">Viviparous eelpout</name>
    <name type="synonym">Blennius viviparus</name>
    <dbReference type="NCBI Taxonomy" id="48416"/>
    <lineage>
        <taxon>Eukaryota</taxon>
        <taxon>Metazoa</taxon>
        <taxon>Chordata</taxon>
        <taxon>Craniata</taxon>
        <taxon>Vertebrata</taxon>
        <taxon>Euteleostomi</taxon>
        <taxon>Actinopterygii</taxon>
        <taxon>Neopterygii</taxon>
        <taxon>Teleostei</taxon>
        <taxon>Neoteleostei</taxon>
        <taxon>Acanthomorphata</taxon>
        <taxon>Eupercaria</taxon>
        <taxon>Perciformes</taxon>
        <taxon>Cottioidei</taxon>
        <taxon>Zoarcales</taxon>
        <taxon>Zoarcidae</taxon>
        <taxon>Zoarcinae</taxon>
        <taxon>Zoarces</taxon>
    </lineage>
</organism>
<feature type="domain" description="DUF5641" evidence="1">
    <location>
        <begin position="73"/>
        <end position="123"/>
    </location>
</feature>